<dbReference type="InterPro" id="IPR054504">
    <property type="entry name" value="PWWP_KDM3B"/>
</dbReference>
<sequence length="589" mass="64356">MGVEERPELVGKRFLCVSGRELLELGEIAHWRWRAGVIRAVTHRDSDNPELMVYVEFDGLEWEKREWVKVHEGYRVFLLENRLVWAWRKDTTQLQGSKVKQIQWPALTFRPLVGKSVLGPVTAVEFLCDRRLDFLTEDGAYWPYEEEVASLNPVLRDNLQLHQEVCAWVKEQKIQHVFMRGPYSLNGHRVRVYRQDSATQWFSGIITHHDLRSRGMIVMDDQVLEPQNVDPSTVQMTFLDDIVHSLLKGENIGITSRRRTRTSQNGSFVPAHSARTQASSPRSLASSSSTCQVQSSQNSPGQQRNSSPVCTRDPHPNSVPSEHGQMGSEGPSPEGKDPSVIKSEAMANKRRKAEEERSEVKRRKAGGGGAIPQCRGPEGVEAAPGEDGEIVTVQSVDRALRRTKTPPAPHEPGGGGGSEAEGCGSGTKGTLKPSPAEESGTIAARTQTPPDVTGATEDCGRPRQGSGAASAPQPSQEAERRIPETRPGSECRSTQRRPELQDSCSEEAAPPSSARQCSAATPCVRNPALPQEVRTSLRSASPDVPRPRASPGPCLSTREASPGVKRRGSGSRASAAAEGGGRARRAARL</sequence>
<evidence type="ECO:0000259" key="3">
    <source>
        <dbReference type="Pfam" id="PF22988"/>
    </source>
</evidence>
<feature type="domain" description="Lysine-specific demethylase 3A/B tudor" evidence="2">
    <location>
        <begin position="178"/>
        <end position="251"/>
    </location>
</feature>
<proteinExistence type="predicted"/>
<evidence type="ECO:0000313" key="5">
    <source>
        <dbReference type="EMBL" id="KAG5831132.1"/>
    </source>
</evidence>
<feature type="compositionally biased region" description="Basic and acidic residues" evidence="1">
    <location>
        <begin position="477"/>
        <end position="489"/>
    </location>
</feature>
<dbReference type="InterPro" id="IPR054503">
    <property type="entry name" value="KDM3AB_Tudor"/>
</dbReference>
<feature type="compositionally biased region" description="Low complexity" evidence="1">
    <location>
        <begin position="279"/>
        <end position="299"/>
    </location>
</feature>
<protein>
    <recommendedName>
        <fullName evidence="7">JmjC domain-containing protein</fullName>
    </recommendedName>
</protein>
<dbReference type="Pfam" id="PF22987">
    <property type="entry name" value="Tudor_KDM3B"/>
    <property type="match status" value="1"/>
</dbReference>
<evidence type="ECO:0000313" key="6">
    <source>
        <dbReference type="Proteomes" id="UP001044222"/>
    </source>
</evidence>
<dbReference type="AlphaFoldDB" id="A0A9D3RKH8"/>
<feature type="compositionally biased region" description="Polar residues" evidence="1">
    <location>
        <begin position="300"/>
        <end position="309"/>
    </location>
</feature>
<evidence type="ECO:0000259" key="2">
    <source>
        <dbReference type="Pfam" id="PF22987"/>
    </source>
</evidence>
<evidence type="ECO:0008006" key="7">
    <source>
        <dbReference type="Google" id="ProtNLM"/>
    </source>
</evidence>
<evidence type="ECO:0000256" key="1">
    <source>
        <dbReference type="SAM" id="MobiDB-lite"/>
    </source>
</evidence>
<keyword evidence="6" id="KW-1185">Reference proteome</keyword>
<gene>
    <name evidence="5" type="ORF">ANANG_G00300590</name>
</gene>
<organism evidence="5 6">
    <name type="scientific">Anguilla anguilla</name>
    <name type="common">European freshwater eel</name>
    <name type="synonym">Muraena anguilla</name>
    <dbReference type="NCBI Taxonomy" id="7936"/>
    <lineage>
        <taxon>Eukaryota</taxon>
        <taxon>Metazoa</taxon>
        <taxon>Chordata</taxon>
        <taxon>Craniata</taxon>
        <taxon>Vertebrata</taxon>
        <taxon>Euteleostomi</taxon>
        <taxon>Actinopterygii</taxon>
        <taxon>Neopterygii</taxon>
        <taxon>Teleostei</taxon>
        <taxon>Anguilliformes</taxon>
        <taxon>Anguillidae</taxon>
        <taxon>Anguilla</taxon>
    </lineage>
</organism>
<dbReference type="Pfam" id="PF22989">
    <property type="entry name" value="DUF7030"/>
    <property type="match status" value="1"/>
</dbReference>
<name>A0A9D3RKH8_ANGAN</name>
<feature type="region of interest" description="Disordered" evidence="1">
    <location>
        <begin position="254"/>
        <end position="589"/>
    </location>
</feature>
<dbReference type="EMBL" id="JAFIRN010000018">
    <property type="protein sequence ID" value="KAG5831132.1"/>
    <property type="molecule type" value="Genomic_DNA"/>
</dbReference>
<comment type="caution">
    <text evidence="5">The sequence shown here is derived from an EMBL/GenBank/DDBJ whole genome shotgun (WGS) entry which is preliminary data.</text>
</comment>
<dbReference type="Proteomes" id="UP001044222">
    <property type="component" value="Chromosome 18"/>
</dbReference>
<feature type="domain" description="Lysine-specific demethylase 3B PWWP" evidence="3">
    <location>
        <begin position="77"/>
        <end position="175"/>
    </location>
</feature>
<evidence type="ECO:0000259" key="4">
    <source>
        <dbReference type="Pfam" id="PF22989"/>
    </source>
</evidence>
<dbReference type="Pfam" id="PF22988">
    <property type="entry name" value="PWWP_KDM3B"/>
    <property type="match status" value="1"/>
</dbReference>
<feature type="domain" description="DUF7030" evidence="4">
    <location>
        <begin position="8"/>
        <end position="67"/>
    </location>
</feature>
<dbReference type="InterPro" id="IPR054294">
    <property type="entry name" value="DUF7030"/>
</dbReference>
<feature type="compositionally biased region" description="Gly residues" evidence="1">
    <location>
        <begin position="412"/>
        <end position="427"/>
    </location>
</feature>
<accession>A0A9D3RKH8</accession>
<reference evidence="5" key="1">
    <citation type="submission" date="2021-01" db="EMBL/GenBank/DDBJ databases">
        <title>A chromosome-scale assembly of European eel, Anguilla anguilla.</title>
        <authorList>
            <person name="Henkel C."/>
            <person name="Jong-Raadsen S.A."/>
            <person name="Dufour S."/>
            <person name="Weltzien F.-A."/>
            <person name="Palstra A.P."/>
            <person name="Pelster B."/>
            <person name="Spaink H.P."/>
            <person name="Van Den Thillart G.E."/>
            <person name="Jansen H."/>
            <person name="Zahm M."/>
            <person name="Klopp C."/>
            <person name="Cedric C."/>
            <person name="Louis A."/>
            <person name="Berthelot C."/>
            <person name="Parey E."/>
            <person name="Roest Crollius H."/>
            <person name="Montfort J."/>
            <person name="Robinson-Rechavi M."/>
            <person name="Bucao C."/>
            <person name="Bouchez O."/>
            <person name="Gislard M."/>
            <person name="Lluch J."/>
            <person name="Milhes M."/>
            <person name="Lampietro C."/>
            <person name="Lopez Roques C."/>
            <person name="Donnadieu C."/>
            <person name="Braasch I."/>
            <person name="Desvignes T."/>
            <person name="Postlethwait J."/>
            <person name="Bobe J."/>
            <person name="Guiguen Y."/>
            <person name="Dirks R."/>
        </authorList>
    </citation>
    <scope>NUCLEOTIDE SEQUENCE</scope>
    <source>
        <strain evidence="5">Tag_6206</strain>
        <tissue evidence="5">Liver</tissue>
    </source>
</reference>